<dbReference type="PROSITE" id="PS50113">
    <property type="entry name" value="PAC"/>
    <property type="match status" value="2"/>
</dbReference>
<dbReference type="Pfam" id="PF08447">
    <property type="entry name" value="PAS_3"/>
    <property type="match status" value="1"/>
</dbReference>
<keyword evidence="5" id="KW-1185">Reference proteome</keyword>
<dbReference type="InterPro" id="IPR052155">
    <property type="entry name" value="Biofilm_reg_signaling"/>
</dbReference>
<dbReference type="RefSeq" id="WP_377175236.1">
    <property type="nucleotide sequence ID" value="NZ_JBHTMY010000001.1"/>
</dbReference>
<dbReference type="PROSITE" id="PS50112">
    <property type="entry name" value="PAS"/>
    <property type="match status" value="3"/>
</dbReference>
<dbReference type="SUPFAM" id="SSF55785">
    <property type="entry name" value="PYP-like sensor domain (PAS domain)"/>
    <property type="match status" value="3"/>
</dbReference>
<dbReference type="InterPro" id="IPR000700">
    <property type="entry name" value="PAS-assoc_C"/>
</dbReference>
<feature type="domain" description="PAS" evidence="2">
    <location>
        <begin position="213"/>
        <end position="268"/>
    </location>
</feature>
<name>A0ABW3XWT0_9FLAO</name>
<organism evidence="4 5">
    <name type="scientific">Namhaeicola litoreus</name>
    <dbReference type="NCBI Taxonomy" id="1052145"/>
    <lineage>
        <taxon>Bacteria</taxon>
        <taxon>Pseudomonadati</taxon>
        <taxon>Bacteroidota</taxon>
        <taxon>Flavobacteriia</taxon>
        <taxon>Flavobacteriales</taxon>
        <taxon>Flavobacteriaceae</taxon>
        <taxon>Namhaeicola</taxon>
    </lineage>
</organism>
<dbReference type="InterPro" id="IPR013655">
    <property type="entry name" value="PAS_fold_3"/>
</dbReference>
<dbReference type="CDD" id="cd00130">
    <property type="entry name" value="PAS"/>
    <property type="match status" value="3"/>
</dbReference>
<dbReference type="InterPro" id="IPR035965">
    <property type="entry name" value="PAS-like_dom_sf"/>
</dbReference>
<dbReference type="NCBIfam" id="TIGR00229">
    <property type="entry name" value="sensory_box"/>
    <property type="match status" value="2"/>
</dbReference>
<evidence type="ECO:0000313" key="4">
    <source>
        <dbReference type="EMBL" id="MFD1314024.1"/>
    </source>
</evidence>
<sequence>MKISFEKKIVIGFVINILVVLVLGLIYWHRLANRETVTLDWIVLLLIVMSLIMLTVVYIIIKRQLKARRKSEINLVENRMLIQSIIDNTSLPISVKKINGEYLTINKQFAALFGLDEKNIIGKTDHDFLDKEIADEFRNADLEALKNGQEIKIEEVVEQDDGPHTYLSVKFPLFDTDNRVFAIGSIGTDITERKNIERSLIAGEKFFMLSMDILVVASDEKFVKINPALSKVLGYSSEELLNHPFSQYIHPDDLAKTEEEIKKLQQGVSTLNFINRWICKDGSIKSLSWTATSDIETGFLYAIARDMTEMLKQEQEEELALNQLYESQQQLALIVDNIGDGVIVANSDKQVVLANYMAHQLFGIQDDENIPAQFSDQFELYYPDEKTVFPSQNMPMERALAGEASNDVDVVLWHPELQQKRRVLISGRPIIDQENKVVAGVVTIKDIGEYKKIEEELKKSEKKLRKAIGFKKDDDEVSDNKEKK</sequence>
<accession>A0ABW3XWT0</accession>
<feature type="transmembrane region" description="Helical" evidence="1">
    <location>
        <begin position="9"/>
        <end position="29"/>
    </location>
</feature>
<dbReference type="Gene3D" id="3.30.450.20">
    <property type="entry name" value="PAS domain"/>
    <property type="match status" value="3"/>
</dbReference>
<dbReference type="InterPro" id="IPR000014">
    <property type="entry name" value="PAS"/>
</dbReference>
<dbReference type="PANTHER" id="PTHR44757">
    <property type="entry name" value="DIGUANYLATE CYCLASE DGCP"/>
    <property type="match status" value="1"/>
</dbReference>
<dbReference type="InterPro" id="IPR013656">
    <property type="entry name" value="PAS_4"/>
</dbReference>
<proteinExistence type="predicted"/>
<evidence type="ECO:0000256" key="1">
    <source>
        <dbReference type="SAM" id="Phobius"/>
    </source>
</evidence>
<dbReference type="Proteomes" id="UP001597201">
    <property type="component" value="Unassembled WGS sequence"/>
</dbReference>
<evidence type="ECO:0000313" key="5">
    <source>
        <dbReference type="Proteomes" id="UP001597201"/>
    </source>
</evidence>
<reference evidence="5" key="1">
    <citation type="journal article" date="2019" name="Int. J. Syst. Evol. Microbiol.">
        <title>The Global Catalogue of Microorganisms (GCM) 10K type strain sequencing project: providing services to taxonomists for standard genome sequencing and annotation.</title>
        <authorList>
            <consortium name="The Broad Institute Genomics Platform"/>
            <consortium name="The Broad Institute Genome Sequencing Center for Infectious Disease"/>
            <person name="Wu L."/>
            <person name="Ma J."/>
        </authorList>
    </citation>
    <scope>NUCLEOTIDE SEQUENCE [LARGE SCALE GENOMIC DNA]</scope>
    <source>
        <strain evidence="5">CCUG 61485</strain>
    </source>
</reference>
<feature type="domain" description="PAS" evidence="2">
    <location>
        <begin position="327"/>
        <end position="403"/>
    </location>
</feature>
<keyword evidence="1" id="KW-0472">Membrane</keyword>
<dbReference type="SMART" id="SM00091">
    <property type="entry name" value="PAS"/>
    <property type="match status" value="3"/>
</dbReference>
<dbReference type="EMBL" id="JBHTMY010000001">
    <property type="protein sequence ID" value="MFD1314024.1"/>
    <property type="molecule type" value="Genomic_DNA"/>
</dbReference>
<dbReference type="Pfam" id="PF08448">
    <property type="entry name" value="PAS_4"/>
    <property type="match status" value="1"/>
</dbReference>
<gene>
    <name evidence="4" type="ORF">ACFQ39_00215</name>
</gene>
<feature type="transmembrane region" description="Helical" evidence="1">
    <location>
        <begin position="41"/>
        <end position="61"/>
    </location>
</feature>
<dbReference type="InterPro" id="IPR013767">
    <property type="entry name" value="PAS_fold"/>
</dbReference>
<evidence type="ECO:0000259" key="2">
    <source>
        <dbReference type="PROSITE" id="PS50112"/>
    </source>
</evidence>
<keyword evidence="1" id="KW-1133">Transmembrane helix</keyword>
<feature type="domain" description="PAC" evidence="3">
    <location>
        <begin position="406"/>
        <end position="459"/>
    </location>
</feature>
<dbReference type="Pfam" id="PF00989">
    <property type="entry name" value="PAS"/>
    <property type="match status" value="1"/>
</dbReference>
<protein>
    <submittedName>
        <fullName evidence="4">PAS domain S-box protein</fullName>
    </submittedName>
</protein>
<comment type="caution">
    <text evidence="4">The sequence shown here is derived from an EMBL/GenBank/DDBJ whole genome shotgun (WGS) entry which is preliminary data.</text>
</comment>
<dbReference type="PANTHER" id="PTHR44757:SF2">
    <property type="entry name" value="BIOFILM ARCHITECTURE MAINTENANCE PROTEIN MBAA"/>
    <property type="match status" value="1"/>
</dbReference>
<evidence type="ECO:0000259" key="3">
    <source>
        <dbReference type="PROSITE" id="PS50113"/>
    </source>
</evidence>
<feature type="domain" description="PAS" evidence="2">
    <location>
        <begin position="78"/>
        <end position="148"/>
    </location>
</feature>
<keyword evidence="1" id="KW-0812">Transmembrane</keyword>
<feature type="domain" description="PAC" evidence="3">
    <location>
        <begin position="147"/>
        <end position="202"/>
    </location>
</feature>